<feature type="domain" description="Histidine kinase" evidence="8">
    <location>
        <begin position="390"/>
        <end position="605"/>
    </location>
</feature>
<dbReference type="AlphaFoldDB" id="A0AAU7DN05"/>
<accession>A0AAU7DN05</accession>
<keyword evidence="7" id="KW-0812">Transmembrane</keyword>
<evidence type="ECO:0000259" key="10">
    <source>
        <dbReference type="PROSITE" id="PS50113"/>
    </source>
</evidence>
<dbReference type="SMART" id="SM00387">
    <property type="entry name" value="HATPase_c"/>
    <property type="match status" value="1"/>
</dbReference>
<keyword evidence="6" id="KW-0418">Kinase</keyword>
<evidence type="ECO:0000256" key="5">
    <source>
        <dbReference type="ARBA" id="ARBA00022679"/>
    </source>
</evidence>
<dbReference type="Pfam" id="PF02518">
    <property type="entry name" value="HATPase_c"/>
    <property type="match status" value="1"/>
</dbReference>
<dbReference type="GO" id="GO:0000155">
    <property type="term" value="F:phosphorelay sensor kinase activity"/>
    <property type="evidence" value="ECO:0007669"/>
    <property type="project" value="InterPro"/>
</dbReference>
<dbReference type="SMART" id="SM00304">
    <property type="entry name" value="HAMP"/>
    <property type="match status" value="1"/>
</dbReference>
<dbReference type="Gene3D" id="1.10.287.130">
    <property type="match status" value="1"/>
</dbReference>
<sequence length="621" mass="69079">MRWWPRTVRWQLILWLMLLEVLSVALFAIVLVKIEGQEIRKRALERLTHQATSVALQAEEAYRQQHPELVLASLRMMGEAPSVAGAKITDAAGNILFVSGIERPESALEPAEKAQIAQVIKHEPLVFSFGKNRFEGVKAIYVGDALRGYAWVETDRSWDNEILDTVLRSSFSFGLIWIGASALLVLLLSRSISRPLGVLQGGTRALMEGPATRAQFPLPVKVDNEFGDLIQAFNRMVASLEEQRSGLNDTLSLLDSMLANAPIGLVFFDRQSRIVRVNEVFAKMTGVALSRHLGRMLPELLPEPTAKRLEDAVRHVLETEATVHDLEVTGQRNDGGGTWTWLMTAYPVRPSAEKVRWVGAIVTDVSERKRSEDALRRTEKLAATGRLAASIAHEINNPLEAITNLLYLLRRFCKLDESALNYVTIAEREVHRMSEITQQTLRFYRQSTLPARASMEELLDSVLDMYIARLATLGVSLDRRYDPNLDLFCFAGELRQVFSNFVSNAMDAMAGGGRLIVSARRSRDWVHPEREGVRFTIADTGSGMAPEVRAHLFEAFFTTKGATGTGLGLWVSHEIILKHHGIIAVRSRAGNSSGTVFHIFFPDNEVLTSGAQLVEGATSEA</sequence>
<dbReference type="PROSITE" id="PS50113">
    <property type="entry name" value="PAC"/>
    <property type="match status" value="1"/>
</dbReference>
<evidence type="ECO:0000256" key="4">
    <source>
        <dbReference type="ARBA" id="ARBA00022553"/>
    </source>
</evidence>
<dbReference type="Pfam" id="PF00672">
    <property type="entry name" value="HAMP"/>
    <property type="match status" value="1"/>
</dbReference>
<dbReference type="InterPro" id="IPR003594">
    <property type="entry name" value="HATPase_dom"/>
</dbReference>
<feature type="transmembrane region" description="Helical" evidence="7">
    <location>
        <begin position="166"/>
        <end position="188"/>
    </location>
</feature>
<dbReference type="PROSITE" id="PS50109">
    <property type="entry name" value="HIS_KIN"/>
    <property type="match status" value="1"/>
</dbReference>
<name>A0AAU7DN05_9BACT</name>
<proteinExistence type="predicted"/>
<dbReference type="CDD" id="cd06225">
    <property type="entry name" value="HAMP"/>
    <property type="match status" value="1"/>
</dbReference>
<dbReference type="SMART" id="SM00091">
    <property type="entry name" value="PAS"/>
    <property type="match status" value="1"/>
</dbReference>
<dbReference type="SUPFAM" id="SSF55785">
    <property type="entry name" value="PYP-like sensor domain (PAS domain)"/>
    <property type="match status" value="1"/>
</dbReference>
<feature type="domain" description="HAMP" evidence="11">
    <location>
        <begin position="190"/>
        <end position="245"/>
    </location>
</feature>
<dbReference type="CDD" id="cd00130">
    <property type="entry name" value="PAS"/>
    <property type="match status" value="1"/>
</dbReference>
<dbReference type="InterPro" id="IPR003660">
    <property type="entry name" value="HAMP_dom"/>
</dbReference>
<dbReference type="NCBIfam" id="TIGR00229">
    <property type="entry name" value="sensory_box"/>
    <property type="match status" value="1"/>
</dbReference>
<dbReference type="PROSITE" id="PS50885">
    <property type="entry name" value="HAMP"/>
    <property type="match status" value="1"/>
</dbReference>
<dbReference type="SMART" id="SM00388">
    <property type="entry name" value="HisKA"/>
    <property type="match status" value="1"/>
</dbReference>
<keyword evidence="4" id="KW-0597">Phosphoprotein</keyword>
<dbReference type="Gene3D" id="6.10.340.10">
    <property type="match status" value="1"/>
</dbReference>
<dbReference type="InterPro" id="IPR005467">
    <property type="entry name" value="His_kinase_dom"/>
</dbReference>
<keyword evidence="7" id="KW-1133">Transmembrane helix</keyword>
<dbReference type="PRINTS" id="PR00344">
    <property type="entry name" value="BCTRLSENSOR"/>
</dbReference>
<evidence type="ECO:0000259" key="8">
    <source>
        <dbReference type="PROSITE" id="PS50109"/>
    </source>
</evidence>
<comment type="subcellular location">
    <subcellularLocation>
        <location evidence="2">Membrane</location>
    </subcellularLocation>
</comment>
<dbReference type="PANTHER" id="PTHR43065">
    <property type="entry name" value="SENSOR HISTIDINE KINASE"/>
    <property type="match status" value="1"/>
</dbReference>
<dbReference type="InterPro" id="IPR003661">
    <property type="entry name" value="HisK_dim/P_dom"/>
</dbReference>
<evidence type="ECO:0000256" key="2">
    <source>
        <dbReference type="ARBA" id="ARBA00004370"/>
    </source>
</evidence>
<feature type="domain" description="PAC" evidence="10">
    <location>
        <begin position="324"/>
        <end position="377"/>
    </location>
</feature>
<dbReference type="InterPro" id="IPR000700">
    <property type="entry name" value="PAS-assoc_C"/>
</dbReference>
<organism evidence="12">
    <name type="scientific">Telmatobacter sp. DSM 110680</name>
    <dbReference type="NCBI Taxonomy" id="3036704"/>
    <lineage>
        <taxon>Bacteria</taxon>
        <taxon>Pseudomonadati</taxon>
        <taxon>Acidobacteriota</taxon>
        <taxon>Terriglobia</taxon>
        <taxon>Terriglobales</taxon>
        <taxon>Acidobacteriaceae</taxon>
        <taxon>Telmatobacter</taxon>
    </lineage>
</organism>
<dbReference type="GO" id="GO:0016020">
    <property type="term" value="C:membrane"/>
    <property type="evidence" value="ECO:0007669"/>
    <property type="project" value="UniProtKB-SubCell"/>
</dbReference>
<dbReference type="InterPro" id="IPR035965">
    <property type="entry name" value="PAS-like_dom_sf"/>
</dbReference>
<evidence type="ECO:0000256" key="1">
    <source>
        <dbReference type="ARBA" id="ARBA00000085"/>
    </source>
</evidence>
<dbReference type="SUPFAM" id="SSF55874">
    <property type="entry name" value="ATPase domain of HSP90 chaperone/DNA topoisomerase II/histidine kinase"/>
    <property type="match status" value="1"/>
</dbReference>
<dbReference type="EMBL" id="CP121196">
    <property type="protein sequence ID" value="XBH19537.1"/>
    <property type="molecule type" value="Genomic_DNA"/>
</dbReference>
<dbReference type="CDD" id="cd00082">
    <property type="entry name" value="HisKA"/>
    <property type="match status" value="1"/>
</dbReference>
<reference evidence="12" key="1">
    <citation type="submission" date="2023-03" db="EMBL/GenBank/DDBJ databases">
        <title>Edaphobacter sp.</title>
        <authorList>
            <person name="Huber K.J."/>
            <person name="Papendorf J."/>
            <person name="Pilke C."/>
            <person name="Bunk B."/>
            <person name="Sproeer C."/>
            <person name="Pester M."/>
        </authorList>
    </citation>
    <scope>NUCLEOTIDE SEQUENCE</scope>
    <source>
        <strain evidence="12">DSM 110680</strain>
    </source>
</reference>
<dbReference type="Gene3D" id="3.30.450.20">
    <property type="entry name" value="PAS domain"/>
    <property type="match status" value="1"/>
</dbReference>
<dbReference type="PROSITE" id="PS50112">
    <property type="entry name" value="PAS"/>
    <property type="match status" value="1"/>
</dbReference>
<comment type="catalytic activity">
    <reaction evidence="1">
        <text>ATP + protein L-histidine = ADP + protein N-phospho-L-histidine.</text>
        <dbReference type="EC" id="2.7.13.3"/>
    </reaction>
</comment>
<evidence type="ECO:0000256" key="7">
    <source>
        <dbReference type="SAM" id="Phobius"/>
    </source>
</evidence>
<dbReference type="InterPro" id="IPR004358">
    <property type="entry name" value="Sig_transdc_His_kin-like_C"/>
</dbReference>
<dbReference type="RefSeq" id="WP_348264755.1">
    <property type="nucleotide sequence ID" value="NZ_CP121196.1"/>
</dbReference>
<dbReference type="Pfam" id="PF08448">
    <property type="entry name" value="PAS_4"/>
    <property type="match status" value="1"/>
</dbReference>
<evidence type="ECO:0000259" key="9">
    <source>
        <dbReference type="PROSITE" id="PS50112"/>
    </source>
</evidence>
<keyword evidence="7" id="KW-0472">Membrane</keyword>
<dbReference type="InterPro" id="IPR036097">
    <property type="entry name" value="HisK_dim/P_sf"/>
</dbReference>
<dbReference type="SUPFAM" id="SSF158472">
    <property type="entry name" value="HAMP domain-like"/>
    <property type="match status" value="1"/>
</dbReference>
<dbReference type="SUPFAM" id="SSF47384">
    <property type="entry name" value="Homodimeric domain of signal transducing histidine kinase"/>
    <property type="match status" value="1"/>
</dbReference>
<gene>
    <name evidence="12" type="ORF">P8935_09495</name>
</gene>
<dbReference type="EC" id="2.7.13.3" evidence="3"/>
<evidence type="ECO:0000256" key="6">
    <source>
        <dbReference type="ARBA" id="ARBA00022777"/>
    </source>
</evidence>
<feature type="transmembrane region" description="Helical" evidence="7">
    <location>
        <begin position="12"/>
        <end position="32"/>
    </location>
</feature>
<evidence type="ECO:0000313" key="12">
    <source>
        <dbReference type="EMBL" id="XBH19537.1"/>
    </source>
</evidence>
<dbReference type="Gene3D" id="3.30.565.10">
    <property type="entry name" value="Histidine kinase-like ATPase, C-terminal domain"/>
    <property type="match status" value="1"/>
</dbReference>
<evidence type="ECO:0000259" key="11">
    <source>
        <dbReference type="PROSITE" id="PS50885"/>
    </source>
</evidence>
<feature type="domain" description="PAS" evidence="9">
    <location>
        <begin position="250"/>
        <end position="320"/>
    </location>
</feature>
<dbReference type="InterPro" id="IPR036890">
    <property type="entry name" value="HATPase_C_sf"/>
</dbReference>
<protein>
    <recommendedName>
        <fullName evidence="3">histidine kinase</fullName>
        <ecNumber evidence="3">2.7.13.3</ecNumber>
    </recommendedName>
</protein>
<dbReference type="InterPro" id="IPR000014">
    <property type="entry name" value="PAS"/>
</dbReference>
<evidence type="ECO:0000256" key="3">
    <source>
        <dbReference type="ARBA" id="ARBA00012438"/>
    </source>
</evidence>
<keyword evidence="5" id="KW-0808">Transferase</keyword>
<dbReference type="Pfam" id="PF00512">
    <property type="entry name" value="HisKA"/>
    <property type="match status" value="1"/>
</dbReference>
<dbReference type="InterPro" id="IPR013656">
    <property type="entry name" value="PAS_4"/>
</dbReference>